<sequence>MTIFRDHLFKMCEQAVDAVIRARSDLRDAMDKHEDTALAAAMDQAAHTVPYARWWIDLTRTIEHGGLDPMIALTNARTAARQSLLQSGQPIPNRSWFTIAQSHATAEATRRFYHDTAIFNVEAITGPGPSAPSITGPAYPTPPRTTATPPHQATHPAWRPAINPGPVLRPHPGPDTPLDPNRW</sequence>
<dbReference type="Proteomes" id="UP000316096">
    <property type="component" value="Unassembled WGS sequence"/>
</dbReference>
<feature type="compositionally biased region" description="Low complexity" evidence="1">
    <location>
        <begin position="144"/>
        <end position="157"/>
    </location>
</feature>
<dbReference type="RefSeq" id="WP_141955416.1">
    <property type="nucleotide sequence ID" value="NZ_VFOZ01000001.1"/>
</dbReference>
<dbReference type="OrthoDB" id="3480208at2"/>
<dbReference type="EMBL" id="VFOZ01000001">
    <property type="protein sequence ID" value="TQL96577.1"/>
    <property type="molecule type" value="Genomic_DNA"/>
</dbReference>
<reference evidence="2 3" key="1">
    <citation type="submission" date="2019-06" db="EMBL/GenBank/DDBJ databases">
        <title>Sequencing the genomes of 1000 actinobacteria strains.</title>
        <authorList>
            <person name="Klenk H.-P."/>
        </authorList>
    </citation>
    <scope>NUCLEOTIDE SEQUENCE [LARGE SCALE GENOMIC DNA]</scope>
    <source>
        <strain evidence="2 3">DSM 102200</strain>
    </source>
</reference>
<proteinExistence type="predicted"/>
<feature type="region of interest" description="Disordered" evidence="1">
    <location>
        <begin position="128"/>
        <end position="183"/>
    </location>
</feature>
<gene>
    <name evidence="2" type="ORF">FB559_2116</name>
</gene>
<accession>A0A543CI44</accession>
<feature type="compositionally biased region" description="Pro residues" evidence="1">
    <location>
        <begin position="167"/>
        <end position="177"/>
    </location>
</feature>
<comment type="caution">
    <text evidence="2">The sequence shown here is derived from an EMBL/GenBank/DDBJ whole genome shotgun (WGS) entry which is preliminary data.</text>
</comment>
<protein>
    <submittedName>
        <fullName evidence="2">Uncharacterized protein</fullName>
    </submittedName>
</protein>
<evidence type="ECO:0000256" key="1">
    <source>
        <dbReference type="SAM" id="MobiDB-lite"/>
    </source>
</evidence>
<dbReference type="AlphaFoldDB" id="A0A543CI44"/>
<name>A0A543CI44_9ACTN</name>
<keyword evidence="3" id="KW-1185">Reference proteome</keyword>
<evidence type="ECO:0000313" key="3">
    <source>
        <dbReference type="Proteomes" id="UP000316096"/>
    </source>
</evidence>
<organism evidence="2 3">
    <name type="scientific">Actinoallomurus bryophytorum</name>
    <dbReference type="NCBI Taxonomy" id="1490222"/>
    <lineage>
        <taxon>Bacteria</taxon>
        <taxon>Bacillati</taxon>
        <taxon>Actinomycetota</taxon>
        <taxon>Actinomycetes</taxon>
        <taxon>Streptosporangiales</taxon>
        <taxon>Thermomonosporaceae</taxon>
        <taxon>Actinoallomurus</taxon>
    </lineage>
</organism>
<evidence type="ECO:0000313" key="2">
    <source>
        <dbReference type="EMBL" id="TQL96577.1"/>
    </source>
</evidence>